<dbReference type="InterPro" id="IPR045078">
    <property type="entry name" value="TST/MPST-like"/>
</dbReference>
<dbReference type="InterPro" id="IPR001763">
    <property type="entry name" value="Rhodanese-like_dom"/>
</dbReference>
<reference evidence="4" key="1">
    <citation type="journal article" date="2022" name="G3 (Bethesda)">
        <title>High quality genome of the basidiomycete yeast Dioszegia hungarica PDD-24b-2 isolated from cloud water.</title>
        <authorList>
            <person name="Jarrige D."/>
            <person name="Haridas S."/>
            <person name="Bleykasten-Grosshans C."/>
            <person name="Joly M."/>
            <person name="Nadalig T."/>
            <person name="Sancelme M."/>
            <person name="Vuilleumier S."/>
            <person name="Grigoriev I.V."/>
            <person name="Amato P."/>
            <person name="Bringel F."/>
        </authorList>
    </citation>
    <scope>NUCLEOTIDE SEQUENCE</scope>
    <source>
        <strain evidence="4">PDD-24b-2</strain>
    </source>
</reference>
<feature type="domain" description="Rhodanese" evidence="3">
    <location>
        <begin position="199"/>
        <end position="333"/>
    </location>
</feature>
<keyword evidence="1" id="KW-0808">Transferase</keyword>
<dbReference type="GeneID" id="77724769"/>
<protein>
    <submittedName>
        <fullName evidence="4">Rhodanese-like domain-containing protein</fullName>
    </submittedName>
</protein>
<keyword evidence="5" id="KW-1185">Reference proteome</keyword>
<accession>A0AA38LUH2</accession>
<dbReference type="GO" id="GO:0004792">
    <property type="term" value="F:thiosulfate-cyanide sulfurtransferase activity"/>
    <property type="evidence" value="ECO:0007669"/>
    <property type="project" value="TreeGrafter"/>
</dbReference>
<dbReference type="CDD" id="cd01448">
    <property type="entry name" value="TST_Repeat_1"/>
    <property type="match status" value="1"/>
</dbReference>
<dbReference type="RefSeq" id="XP_052944711.1">
    <property type="nucleotide sequence ID" value="XM_053085568.1"/>
</dbReference>
<dbReference type="GO" id="GO:0005739">
    <property type="term" value="C:mitochondrion"/>
    <property type="evidence" value="ECO:0007669"/>
    <property type="project" value="TreeGrafter"/>
</dbReference>
<dbReference type="InterPro" id="IPR036873">
    <property type="entry name" value="Rhodanese-like_dom_sf"/>
</dbReference>
<dbReference type="PANTHER" id="PTHR11364:SF27">
    <property type="entry name" value="SULFURTRANSFERASE"/>
    <property type="match status" value="1"/>
</dbReference>
<dbReference type="AlphaFoldDB" id="A0AA38LUH2"/>
<evidence type="ECO:0000256" key="2">
    <source>
        <dbReference type="ARBA" id="ARBA00022737"/>
    </source>
</evidence>
<dbReference type="PANTHER" id="PTHR11364">
    <property type="entry name" value="THIOSULFATE SULFERTANSFERASE"/>
    <property type="match status" value="1"/>
</dbReference>
<gene>
    <name evidence="4" type="ORF">MKK02DRAFT_16024</name>
</gene>
<dbReference type="SUPFAM" id="SSF52821">
    <property type="entry name" value="Rhodanese/Cell cycle control phosphatase"/>
    <property type="match status" value="2"/>
</dbReference>
<proteinExistence type="predicted"/>
<dbReference type="Pfam" id="PF00581">
    <property type="entry name" value="Rhodanese"/>
    <property type="match status" value="1"/>
</dbReference>
<evidence type="ECO:0000313" key="5">
    <source>
        <dbReference type="Proteomes" id="UP001164286"/>
    </source>
</evidence>
<dbReference type="SMART" id="SM00450">
    <property type="entry name" value="RHOD"/>
    <property type="match status" value="2"/>
</dbReference>
<evidence type="ECO:0000313" key="4">
    <source>
        <dbReference type="EMBL" id="KAI9634934.1"/>
    </source>
</evidence>
<feature type="domain" description="Rhodanese" evidence="3">
    <location>
        <begin position="47"/>
        <end position="161"/>
    </location>
</feature>
<dbReference type="PROSITE" id="PS50206">
    <property type="entry name" value="RHODANESE_3"/>
    <property type="match status" value="2"/>
</dbReference>
<sequence length="339" mass="36709">MRLTSASSIMSSISQRSMSSSARKVPLLLTPEAYKKLPKSSTIPLDASWHMPNSPRSPMSEYLSGPRLPRARRWDLDEVAELAGEKNLLNLTHMLPSKERFVEKCRKLGIKDDTHVVLYDSIGVFSSPRGAFTFIAFGHEKVSILDGGLPRWIADGGEVEVGETKESEGVAASEYKGAEDRSAEFIRSYEQVVENSEKGPEGEVVLDHRPLPRYTAEAPEPRAGLSTGHIPHSLPLPFSSYLNPSSSSVPYTSLKSPAELREVLIQGVGGESAWEAVTKGENGVVFTCGSGMTAAVGWLANEVAKEDGSGAVKTAIYDESWTGYASRPESKIIKGKSPA</sequence>
<dbReference type="EMBL" id="JAKWFO010000006">
    <property type="protein sequence ID" value="KAI9634934.1"/>
    <property type="molecule type" value="Genomic_DNA"/>
</dbReference>
<dbReference type="Proteomes" id="UP001164286">
    <property type="component" value="Unassembled WGS sequence"/>
</dbReference>
<evidence type="ECO:0000259" key="3">
    <source>
        <dbReference type="PROSITE" id="PS50206"/>
    </source>
</evidence>
<comment type="caution">
    <text evidence="4">The sequence shown here is derived from an EMBL/GenBank/DDBJ whole genome shotgun (WGS) entry which is preliminary data.</text>
</comment>
<name>A0AA38LUH2_9TREE</name>
<evidence type="ECO:0000256" key="1">
    <source>
        <dbReference type="ARBA" id="ARBA00022679"/>
    </source>
</evidence>
<dbReference type="Gene3D" id="3.40.250.10">
    <property type="entry name" value="Rhodanese-like domain"/>
    <property type="match status" value="2"/>
</dbReference>
<organism evidence="4 5">
    <name type="scientific">Dioszegia hungarica</name>
    <dbReference type="NCBI Taxonomy" id="4972"/>
    <lineage>
        <taxon>Eukaryota</taxon>
        <taxon>Fungi</taxon>
        <taxon>Dikarya</taxon>
        <taxon>Basidiomycota</taxon>
        <taxon>Agaricomycotina</taxon>
        <taxon>Tremellomycetes</taxon>
        <taxon>Tremellales</taxon>
        <taxon>Bulleribasidiaceae</taxon>
        <taxon>Dioszegia</taxon>
    </lineage>
</organism>
<keyword evidence="2" id="KW-0677">Repeat</keyword>